<comment type="subcellular location">
    <subcellularLocation>
        <location evidence="1">Membrane</location>
        <topology evidence="1">Multi-pass membrane protein</topology>
    </subcellularLocation>
</comment>
<dbReference type="EMBL" id="VRSV01000001">
    <property type="protein sequence ID" value="TXK12133.1"/>
    <property type="molecule type" value="Genomic_DNA"/>
</dbReference>
<name>A0A5C8I2M2_9MICO</name>
<reference evidence="7 8" key="1">
    <citation type="submission" date="2019-08" db="EMBL/GenBank/DDBJ databases">
        <authorList>
            <person name="Dong K."/>
        </authorList>
    </citation>
    <scope>NUCLEOTIDE SEQUENCE [LARGE SCALE GENOMIC DNA]</scope>
    <source>
        <strain evidence="7 8">JCM14558</strain>
    </source>
</reference>
<dbReference type="PIRSF" id="PIRSF006060">
    <property type="entry name" value="AA_transporter"/>
    <property type="match status" value="1"/>
</dbReference>
<comment type="caution">
    <text evidence="7">The sequence shown here is derived from an EMBL/GenBank/DDBJ whole genome shotgun (WGS) entry which is preliminary data.</text>
</comment>
<evidence type="ECO:0000256" key="4">
    <source>
        <dbReference type="ARBA" id="ARBA00023136"/>
    </source>
</evidence>
<feature type="transmembrane region" description="Helical" evidence="5">
    <location>
        <begin position="176"/>
        <end position="200"/>
    </location>
</feature>
<evidence type="ECO:0000313" key="7">
    <source>
        <dbReference type="EMBL" id="TXK12133.1"/>
    </source>
</evidence>
<keyword evidence="8" id="KW-1185">Reference proteome</keyword>
<dbReference type="Gene3D" id="1.20.1740.10">
    <property type="entry name" value="Amino acid/polyamine transporter I"/>
    <property type="match status" value="1"/>
</dbReference>
<dbReference type="OrthoDB" id="3790922at2"/>
<evidence type="ECO:0000313" key="8">
    <source>
        <dbReference type="Proteomes" id="UP000321034"/>
    </source>
</evidence>
<feature type="transmembrane region" description="Helical" evidence="5">
    <location>
        <begin position="429"/>
        <end position="452"/>
    </location>
</feature>
<dbReference type="Pfam" id="PF00324">
    <property type="entry name" value="AA_permease"/>
    <property type="match status" value="1"/>
</dbReference>
<dbReference type="PANTHER" id="PTHR42770">
    <property type="entry name" value="AMINO ACID TRANSPORTER-RELATED"/>
    <property type="match status" value="1"/>
</dbReference>
<evidence type="ECO:0000256" key="5">
    <source>
        <dbReference type="SAM" id="Phobius"/>
    </source>
</evidence>
<evidence type="ECO:0000256" key="2">
    <source>
        <dbReference type="ARBA" id="ARBA00022692"/>
    </source>
</evidence>
<dbReference type="AlphaFoldDB" id="A0A5C8I2M2"/>
<gene>
    <name evidence="7" type="ORF">FVP77_01165</name>
</gene>
<feature type="domain" description="Amino acid permease/ SLC12A" evidence="6">
    <location>
        <begin position="36"/>
        <end position="423"/>
    </location>
</feature>
<feature type="transmembrane region" description="Helical" evidence="5">
    <location>
        <begin position="107"/>
        <end position="128"/>
    </location>
</feature>
<feature type="transmembrane region" description="Helical" evidence="5">
    <location>
        <begin position="337"/>
        <end position="360"/>
    </location>
</feature>
<dbReference type="GO" id="GO:0055085">
    <property type="term" value="P:transmembrane transport"/>
    <property type="evidence" value="ECO:0007669"/>
    <property type="project" value="InterPro"/>
</dbReference>
<feature type="transmembrane region" description="Helical" evidence="5">
    <location>
        <begin position="64"/>
        <end position="86"/>
    </location>
</feature>
<dbReference type="Proteomes" id="UP000321034">
    <property type="component" value="Unassembled WGS sequence"/>
</dbReference>
<proteinExistence type="predicted"/>
<keyword evidence="2 5" id="KW-0812">Transmembrane</keyword>
<keyword evidence="3 5" id="KW-1133">Transmembrane helix</keyword>
<feature type="transmembrane region" description="Helical" evidence="5">
    <location>
        <begin position="212"/>
        <end position="231"/>
    </location>
</feature>
<dbReference type="RefSeq" id="WP_147892874.1">
    <property type="nucleotide sequence ID" value="NZ_BAAANR010000001.1"/>
</dbReference>
<feature type="transmembrane region" description="Helical" evidence="5">
    <location>
        <begin position="252"/>
        <end position="275"/>
    </location>
</feature>
<sequence>MSALADAIRSARPRTDLGTTSPFGGLRRRHARTIDVVAQSVAAIAPAGVLLVHPSALYARSGSFAFLDIVLTIAIVLAIGGVIGVFGRRVSSTGSLYTYTARGLGPAWGLVGGSALAIGYLSVALSTLFSGSERIAGLISGADSAPTWSRIAVVAAAGTVIAAVLALGLRVSTRILLVLETVAVVTVIGLSIAALSVTGWDLSLLVPRPEHFSLQAITAGVTFALIGFVGFESGAGLGPETRRPFAAVPRGVLLSVGAAAAVMLVGTAAQLSLVAEDPRASSIAGADGLAGFADLIVGVSFLACALAMTNAATRVAFALSREGIIPRAFGRTTAKGVPAAGALILTAVVTVVPIGVLALGGTRGDLRLFTTAGSTVGFLIAYGLVCLAAPVFLARIGELTLRSAVLALAPLLALSTILVAYILGTDAAALPGLATALGVLGALVVAGGVRLLRRPGLAERVGMHDWAVASDTIASSSGRDA</sequence>
<evidence type="ECO:0000256" key="1">
    <source>
        <dbReference type="ARBA" id="ARBA00004141"/>
    </source>
</evidence>
<dbReference type="InterPro" id="IPR004841">
    <property type="entry name" value="AA-permease/SLC12A_dom"/>
</dbReference>
<protein>
    <submittedName>
        <fullName evidence="7">APC family permease</fullName>
    </submittedName>
</protein>
<feature type="transmembrane region" description="Helical" evidence="5">
    <location>
        <begin position="405"/>
        <end position="423"/>
    </location>
</feature>
<evidence type="ECO:0000256" key="3">
    <source>
        <dbReference type="ARBA" id="ARBA00022989"/>
    </source>
</evidence>
<feature type="transmembrane region" description="Helical" evidence="5">
    <location>
        <begin position="36"/>
        <end position="58"/>
    </location>
</feature>
<feature type="transmembrane region" description="Helical" evidence="5">
    <location>
        <begin position="148"/>
        <end position="169"/>
    </location>
</feature>
<organism evidence="7 8">
    <name type="scientific">Microbacterium hatanonis</name>
    <dbReference type="NCBI Taxonomy" id="404366"/>
    <lineage>
        <taxon>Bacteria</taxon>
        <taxon>Bacillati</taxon>
        <taxon>Actinomycetota</taxon>
        <taxon>Actinomycetes</taxon>
        <taxon>Micrococcales</taxon>
        <taxon>Microbacteriaceae</taxon>
        <taxon>Microbacterium</taxon>
    </lineage>
</organism>
<dbReference type="GO" id="GO:0016020">
    <property type="term" value="C:membrane"/>
    <property type="evidence" value="ECO:0007669"/>
    <property type="project" value="UniProtKB-SubCell"/>
</dbReference>
<keyword evidence="4 5" id="KW-0472">Membrane</keyword>
<evidence type="ECO:0000259" key="6">
    <source>
        <dbReference type="Pfam" id="PF00324"/>
    </source>
</evidence>
<accession>A0A5C8I2M2</accession>
<dbReference type="InterPro" id="IPR050367">
    <property type="entry name" value="APC_superfamily"/>
</dbReference>
<dbReference type="PANTHER" id="PTHR42770:SF16">
    <property type="entry name" value="AMINO ACID PERMEASE"/>
    <property type="match status" value="1"/>
</dbReference>
<feature type="transmembrane region" description="Helical" evidence="5">
    <location>
        <begin position="372"/>
        <end position="393"/>
    </location>
</feature>
<feature type="transmembrane region" description="Helical" evidence="5">
    <location>
        <begin position="295"/>
        <end position="317"/>
    </location>
</feature>